<evidence type="ECO:0000313" key="10">
    <source>
        <dbReference type="Proteomes" id="UP000807370"/>
    </source>
</evidence>
<keyword evidence="2" id="KW-1003">Cell membrane</keyword>
<dbReference type="PANTHER" id="PTHR14969:SF62">
    <property type="entry name" value="DECAPRENYLPHOSPHORYL-5-PHOSPHORIBOSE PHOSPHATASE RV3807C-RELATED"/>
    <property type="match status" value="1"/>
</dbReference>
<dbReference type="SMART" id="SM00014">
    <property type="entry name" value="acidPPc"/>
    <property type="match status" value="1"/>
</dbReference>
<keyword evidence="5 7" id="KW-1133">Transmembrane helix</keyword>
<feature type="transmembrane region" description="Helical" evidence="7">
    <location>
        <begin position="123"/>
        <end position="145"/>
    </location>
</feature>
<evidence type="ECO:0000256" key="7">
    <source>
        <dbReference type="SAM" id="Phobius"/>
    </source>
</evidence>
<dbReference type="EMBL" id="JACCHP010000003">
    <property type="protein sequence ID" value="MBH5397330.1"/>
    <property type="molecule type" value="Genomic_DNA"/>
</dbReference>
<feature type="domain" description="Phosphatidic acid phosphatase type 2/haloperoxidase" evidence="8">
    <location>
        <begin position="131"/>
        <end position="243"/>
    </location>
</feature>
<organism evidence="9 10">
    <name type="scientific">Bradyrhizobium agreste</name>
    <dbReference type="NCBI Taxonomy" id="2751811"/>
    <lineage>
        <taxon>Bacteria</taxon>
        <taxon>Pseudomonadati</taxon>
        <taxon>Pseudomonadota</taxon>
        <taxon>Alphaproteobacteria</taxon>
        <taxon>Hyphomicrobiales</taxon>
        <taxon>Nitrobacteraceae</taxon>
        <taxon>Bradyrhizobium</taxon>
    </lineage>
</organism>
<accession>A0ABS0PJQ9</accession>
<dbReference type="InterPro" id="IPR000326">
    <property type="entry name" value="PAP2/HPO"/>
</dbReference>
<dbReference type="InterPro" id="IPR036938">
    <property type="entry name" value="PAP2/HPO_sf"/>
</dbReference>
<evidence type="ECO:0000256" key="6">
    <source>
        <dbReference type="ARBA" id="ARBA00023136"/>
    </source>
</evidence>
<proteinExistence type="predicted"/>
<evidence type="ECO:0000256" key="5">
    <source>
        <dbReference type="ARBA" id="ARBA00022989"/>
    </source>
</evidence>
<protein>
    <submittedName>
        <fullName evidence="9">Phosphatase PAP2 family protein</fullName>
    </submittedName>
</protein>
<feature type="transmembrane region" description="Helical" evidence="7">
    <location>
        <begin position="204"/>
        <end position="222"/>
    </location>
</feature>
<keyword evidence="3 7" id="KW-0812">Transmembrane</keyword>
<sequence length="282" mass="30050">MGAPTDIAPHDASYPAQLLAVSWRALAQLVRSPSHSCRAEAARKLARHSLWLAAAGAALVIALMVAFDQTEILLMPPRGTPSLWPIRILTDFGKDEYILSVLGVALVVLALVAAGLRGSRRALLLGVGTRLQFMFLSVALSAFVAEMLKYLIGRGRPFVGGKANPFNFVPFEGTGAYASLPSSHAVAAFALAFAVSALWPRLRVFMFTYAIVILLTRLVLLAHHPSDVVAGALVGTVGAMAVRYWFAARKLGFAIRADGTIAPLSGTVSNRLKRVAHRASAP</sequence>
<name>A0ABS0PJQ9_9BRAD</name>
<gene>
    <name evidence="9" type="ORF">HZZ13_05925</name>
</gene>
<dbReference type="Proteomes" id="UP000807370">
    <property type="component" value="Unassembled WGS sequence"/>
</dbReference>
<dbReference type="PANTHER" id="PTHR14969">
    <property type="entry name" value="SPHINGOSINE-1-PHOSPHATE PHOSPHOHYDROLASE"/>
    <property type="match status" value="1"/>
</dbReference>
<feature type="transmembrane region" description="Helical" evidence="7">
    <location>
        <begin position="50"/>
        <end position="67"/>
    </location>
</feature>
<dbReference type="SUPFAM" id="SSF48317">
    <property type="entry name" value="Acid phosphatase/Vanadium-dependent haloperoxidase"/>
    <property type="match status" value="1"/>
</dbReference>
<feature type="transmembrane region" description="Helical" evidence="7">
    <location>
        <begin position="97"/>
        <end position="116"/>
    </location>
</feature>
<comment type="caution">
    <text evidence="9">The sequence shown here is derived from an EMBL/GenBank/DDBJ whole genome shotgun (WGS) entry which is preliminary data.</text>
</comment>
<evidence type="ECO:0000256" key="4">
    <source>
        <dbReference type="ARBA" id="ARBA00022801"/>
    </source>
</evidence>
<keyword evidence="4" id="KW-0378">Hydrolase</keyword>
<keyword evidence="10" id="KW-1185">Reference proteome</keyword>
<feature type="transmembrane region" description="Helical" evidence="7">
    <location>
        <begin position="228"/>
        <end position="246"/>
    </location>
</feature>
<evidence type="ECO:0000256" key="2">
    <source>
        <dbReference type="ARBA" id="ARBA00022475"/>
    </source>
</evidence>
<evidence type="ECO:0000256" key="1">
    <source>
        <dbReference type="ARBA" id="ARBA00004651"/>
    </source>
</evidence>
<reference evidence="9 10" key="1">
    <citation type="submission" date="2020-07" db="EMBL/GenBank/DDBJ databases">
        <title>Bradyrhizobium diversity isolated from nodules of indigenous legumes of Western Australia.</title>
        <authorList>
            <person name="Klepa M.S."/>
        </authorList>
    </citation>
    <scope>NUCLEOTIDE SEQUENCE [LARGE SCALE GENOMIC DNA]</scope>
    <source>
        <strain evidence="9 10">CNPSo 4010</strain>
    </source>
</reference>
<comment type="subcellular location">
    <subcellularLocation>
        <location evidence="1">Cell membrane</location>
        <topology evidence="1">Multi-pass membrane protein</topology>
    </subcellularLocation>
</comment>
<keyword evidence="6 7" id="KW-0472">Membrane</keyword>
<evidence type="ECO:0000259" key="8">
    <source>
        <dbReference type="SMART" id="SM00014"/>
    </source>
</evidence>
<evidence type="ECO:0000313" key="9">
    <source>
        <dbReference type="EMBL" id="MBH5397330.1"/>
    </source>
</evidence>
<dbReference type="Gene3D" id="1.20.144.10">
    <property type="entry name" value="Phosphatidic acid phosphatase type 2/haloperoxidase"/>
    <property type="match status" value="1"/>
</dbReference>
<feature type="transmembrane region" description="Helical" evidence="7">
    <location>
        <begin position="176"/>
        <end position="199"/>
    </location>
</feature>
<dbReference type="Pfam" id="PF01569">
    <property type="entry name" value="PAP2"/>
    <property type="match status" value="1"/>
</dbReference>
<dbReference type="RefSeq" id="WP_197958707.1">
    <property type="nucleotide sequence ID" value="NZ_JACCHP010000003.1"/>
</dbReference>
<evidence type="ECO:0000256" key="3">
    <source>
        <dbReference type="ARBA" id="ARBA00022692"/>
    </source>
</evidence>